<dbReference type="SMART" id="SM01012">
    <property type="entry name" value="ANTAR"/>
    <property type="match status" value="1"/>
</dbReference>
<name>A0AAU1ICU7_9ACTN</name>
<accession>A0AAU1ICU7</accession>
<evidence type="ECO:0000256" key="1">
    <source>
        <dbReference type="ARBA" id="ARBA00023015"/>
    </source>
</evidence>
<organism evidence="4">
    <name type="scientific">Streptomyces sp. NBC_00180</name>
    <dbReference type="NCBI Taxonomy" id="2903632"/>
    <lineage>
        <taxon>Bacteria</taxon>
        <taxon>Bacillati</taxon>
        <taxon>Actinomycetota</taxon>
        <taxon>Actinomycetes</taxon>
        <taxon>Kitasatosporales</taxon>
        <taxon>Streptomycetaceae</taxon>
        <taxon>Streptomyces</taxon>
    </lineage>
</organism>
<dbReference type="SUPFAM" id="SSF55781">
    <property type="entry name" value="GAF domain-like"/>
    <property type="match status" value="1"/>
</dbReference>
<evidence type="ECO:0000259" key="3">
    <source>
        <dbReference type="SMART" id="SM01012"/>
    </source>
</evidence>
<keyword evidence="2" id="KW-0804">Transcription</keyword>
<dbReference type="GO" id="GO:0003723">
    <property type="term" value="F:RNA binding"/>
    <property type="evidence" value="ECO:0007669"/>
    <property type="project" value="InterPro"/>
</dbReference>
<proteinExistence type="predicted"/>
<dbReference type="AlphaFoldDB" id="A0AAU1ICU7"/>
<dbReference type="Gene3D" id="3.30.450.40">
    <property type="match status" value="1"/>
</dbReference>
<protein>
    <submittedName>
        <fullName evidence="4">GAF and ANTAR domain-containing protein</fullName>
    </submittedName>
</protein>
<dbReference type="InterPro" id="IPR005561">
    <property type="entry name" value="ANTAR"/>
</dbReference>
<reference evidence="4" key="1">
    <citation type="submission" date="2022-10" db="EMBL/GenBank/DDBJ databases">
        <title>The complete genomes of actinobacterial strains from the NBC collection.</title>
        <authorList>
            <person name="Joergensen T.S."/>
            <person name="Alvarez Arevalo M."/>
            <person name="Sterndorff E.B."/>
            <person name="Faurdal D."/>
            <person name="Vuksanovic O."/>
            <person name="Mourched A.-S."/>
            <person name="Charusanti P."/>
            <person name="Shaw S."/>
            <person name="Blin K."/>
            <person name="Weber T."/>
        </authorList>
    </citation>
    <scope>NUCLEOTIDE SEQUENCE</scope>
    <source>
        <strain evidence="4">NBC 00180</strain>
    </source>
</reference>
<dbReference type="InterPro" id="IPR036388">
    <property type="entry name" value="WH-like_DNA-bd_sf"/>
</dbReference>
<evidence type="ECO:0000256" key="2">
    <source>
        <dbReference type="ARBA" id="ARBA00023163"/>
    </source>
</evidence>
<feature type="domain" description="ANTAR" evidence="3">
    <location>
        <begin position="145"/>
        <end position="219"/>
    </location>
</feature>
<dbReference type="Gene3D" id="1.10.10.10">
    <property type="entry name" value="Winged helix-like DNA-binding domain superfamily/Winged helix DNA-binding domain"/>
    <property type="match status" value="1"/>
</dbReference>
<evidence type="ECO:0000313" key="4">
    <source>
        <dbReference type="EMBL" id="WTP91511.1"/>
    </source>
</evidence>
<dbReference type="EMBL" id="CP108140">
    <property type="protein sequence ID" value="WTP91511.1"/>
    <property type="molecule type" value="Genomic_DNA"/>
</dbReference>
<gene>
    <name evidence="4" type="ORF">OG477_42395</name>
</gene>
<keyword evidence="1" id="KW-0805">Transcription regulation</keyword>
<sequence length="240" mass="25156">MMSDRMAGLQQSLSTGSWIDAVTESAAILGVDGLAVSILDQNQVNEVLWHSGDLSSTFEDLQFTVGQGPGTDAASTGEIVLVADLEATPLERWSALVSEASALSLVRAVFAFPLGIGAVRLGVLTAVRRTPGPLSEQQADDAVVLAAGLTARFLNGSAPHSMGAALLRPMDGLHSAVVHQATGMLSVQLSLPLPQAMARLRAHVYITGRPLTEVAQAIVARRLRLDDNGDGRTLPTTDKD</sequence>
<dbReference type="InterPro" id="IPR029016">
    <property type="entry name" value="GAF-like_dom_sf"/>
</dbReference>